<dbReference type="PROSITE" id="PS50879">
    <property type="entry name" value="RNASE_H_1"/>
    <property type="match status" value="1"/>
</dbReference>
<dbReference type="InterPro" id="IPR001388">
    <property type="entry name" value="Synaptobrevin-like"/>
</dbReference>
<feature type="domain" description="V-SNARE coiled-coil homology" evidence="8">
    <location>
        <begin position="713"/>
        <end position="773"/>
    </location>
</feature>
<evidence type="ECO:0000256" key="2">
    <source>
        <dbReference type="ARBA" id="ARBA00022692"/>
    </source>
</evidence>
<dbReference type="CDD" id="cd09280">
    <property type="entry name" value="RNase_HI_eukaryote_like"/>
    <property type="match status" value="1"/>
</dbReference>
<evidence type="ECO:0000256" key="6">
    <source>
        <dbReference type="SAM" id="Phobius"/>
    </source>
</evidence>
<keyword evidence="5" id="KW-0175">Coiled coil</keyword>
<keyword evidence="2 6" id="KW-0812">Transmembrane</keyword>
<dbReference type="InterPro" id="IPR012337">
    <property type="entry name" value="RNaseH-like_sf"/>
</dbReference>
<comment type="subcellular location">
    <subcellularLocation>
        <location evidence="1">Membrane</location>
        <topology evidence="1">Multi-pass membrane protein</topology>
    </subcellularLocation>
</comment>
<dbReference type="SUPFAM" id="SSF53098">
    <property type="entry name" value="Ribonuclease H-like"/>
    <property type="match status" value="1"/>
</dbReference>
<feature type="transmembrane region" description="Helical" evidence="6">
    <location>
        <begin position="777"/>
        <end position="798"/>
    </location>
</feature>
<dbReference type="InterPro" id="IPR042855">
    <property type="entry name" value="V_SNARE_CC"/>
</dbReference>
<feature type="transmembrane region" description="Helical" evidence="6">
    <location>
        <begin position="45"/>
        <end position="69"/>
    </location>
</feature>
<dbReference type="AlphaFoldDB" id="A0A8J2S7J8"/>
<comment type="caution">
    <text evidence="9">The sequence shown here is derived from an EMBL/GenBank/DDBJ whole genome shotgun (WGS) entry which is preliminary data.</text>
</comment>
<feature type="transmembrane region" description="Helical" evidence="6">
    <location>
        <begin position="120"/>
        <end position="136"/>
    </location>
</feature>
<feature type="domain" description="RNase H type-1" evidence="7">
    <location>
        <begin position="493"/>
        <end position="642"/>
    </location>
</feature>
<dbReference type="Proteomes" id="UP000789390">
    <property type="component" value="Unassembled WGS sequence"/>
</dbReference>
<evidence type="ECO:0008006" key="11">
    <source>
        <dbReference type="Google" id="ProtNLM"/>
    </source>
</evidence>
<dbReference type="Gene3D" id="3.30.420.10">
    <property type="entry name" value="Ribonuclease H-like superfamily/Ribonuclease H"/>
    <property type="match status" value="1"/>
</dbReference>
<dbReference type="GO" id="GO:0016192">
    <property type="term" value="P:vesicle-mediated transport"/>
    <property type="evidence" value="ECO:0007669"/>
    <property type="project" value="InterPro"/>
</dbReference>
<evidence type="ECO:0000313" key="10">
    <source>
        <dbReference type="Proteomes" id="UP000789390"/>
    </source>
</evidence>
<dbReference type="GO" id="GO:0016020">
    <property type="term" value="C:membrane"/>
    <property type="evidence" value="ECO:0007669"/>
    <property type="project" value="UniProtKB-SubCell"/>
</dbReference>
<evidence type="ECO:0000259" key="8">
    <source>
        <dbReference type="PROSITE" id="PS50892"/>
    </source>
</evidence>
<dbReference type="PRINTS" id="PR00219">
    <property type="entry name" value="SYNAPTOBREVN"/>
</dbReference>
<feature type="transmembrane region" description="Helical" evidence="6">
    <location>
        <begin position="219"/>
        <end position="242"/>
    </location>
</feature>
<dbReference type="InterPro" id="IPR002156">
    <property type="entry name" value="RNaseH_domain"/>
</dbReference>
<dbReference type="EMBL" id="CAKKLH010000323">
    <property type="protein sequence ID" value="CAH0112188.1"/>
    <property type="molecule type" value="Genomic_DNA"/>
</dbReference>
<organism evidence="9 10">
    <name type="scientific">Daphnia galeata</name>
    <dbReference type="NCBI Taxonomy" id="27404"/>
    <lineage>
        <taxon>Eukaryota</taxon>
        <taxon>Metazoa</taxon>
        <taxon>Ecdysozoa</taxon>
        <taxon>Arthropoda</taxon>
        <taxon>Crustacea</taxon>
        <taxon>Branchiopoda</taxon>
        <taxon>Diplostraca</taxon>
        <taxon>Cladocera</taxon>
        <taxon>Anomopoda</taxon>
        <taxon>Daphniidae</taxon>
        <taxon>Daphnia</taxon>
    </lineage>
</organism>
<dbReference type="PROSITE" id="PS50892">
    <property type="entry name" value="V_SNARE"/>
    <property type="match status" value="1"/>
</dbReference>
<dbReference type="Pfam" id="PF00075">
    <property type="entry name" value="RNase_H"/>
    <property type="match status" value="1"/>
</dbReference>
<dbReference type="GO" id="GO:0004523">
    <property type="term" value="F:RNA-DNA hybrid ribonuclease activity"/>
    <property type="evidence" value="ECO:0007669"/>
    <property type="project" value="InterPro"/>
</dbReference>
<evidence type="ECO:0000256" key="5">
    <source>
        <dbReference type="PROSITE-ProRule" id="PRU00290"/>
    </source>
</evidence>
<evidence type="ECO:0000256" key="4">
    <source>
        <dbReference type="ARBA" id="ARBA00023136"/>
    </source>
</evidence>
<dbReference type="GO" id="GO:0003676">
    <property type="term" value="F:nucleic acid binding"/>
    <property type="evidence" value="ECO:0007669"/>
    <property type="project" value="InterPro"/>
</dbReference>
<feature type="transmembrane region" description="Helical" evidence="6">
    <location>
        <begin position="263"/>
        <end position="285"/>
    </location>
</feature>
<dbReference type="FunFam" id="3.30.420.10:FF:000115">
    <property type="entry name" value="Ribonuclease H"/>
    <property type="match status" value="1"/>
</dbReference>
<protein>
    <recommendedName>
        <fullName evidence="11">RNase H type-1 domain-containing protein</fullName>
    </recommendedName>
</protein>
<dbReference type="Pfam" id="PF00957">
    <property type="entry name" value="Synaptobrevin"/>
    <property type="match status" value="1"/>
</dbReference>
<feature type="transmembrane region" description="Helical" evidence="6">
    <location>
        <begin position="185"/>
        <end position="207"/>
    </location>
</feature>
<evidence type="ECO:0000313" key="9">
    <source>
        <dbReference type="EMBL" id="CAH0112188.1"/>
    </source>
</evidence>
<keyword evidence="3 6" id="KW-1133">Transmembrane helix</keyword>
<feature type="transmembrane region" description="Helical" evidence="6">
    <location>
        <begin position="89"/>
        <end position="108"/>
    </location>
</feature>
<evidence type="ECO:0000256" key="3">
    <source>
        <dbReference type="ARBA" id="ARBA00022989"/>
    </source>
</evidence>
<feature type="transmembrane region" description="Helical" evidence="6">
    <location>
        <begin position="305"/>
        <end position="325"/>
    </location>
</feature>
<gene>
    <name evidence="9" type="ORF">DGAL_LOCUS15900</name>
</gene>
<dbReference type="OrthoDB" id="5832279at2759"/>
<name>A0A8J2S7J8_9CRUS</name>
<sequence>MNSSSITNSSDIVDYSITVIGTMEFNCSQYQFDKEPPNVTQHFDALGVVGLGFAYGGTASSGLLTLIFLVQICSNVRKCPWEWQRPLSWITSMPMIISWLSLTSFLVPRAGNLCGIVKQSYMPFMLMHFLDLALMIDGDEEKVLETLMDNRVPMSLCAAPCCCFGLCCGNSVVTRRGFRALRRRVYQAPLWQFLLTMSAVVLEIAEINQFLPEHIVTPLFQTLAGLNVLMYMLGSWGFNVIVKTFKGLERSMWNRRMKKAHALTLFIAAMKIQIFILGLLVDYSNYIPCSPPAVSPVHMKQSMDAALSLIEALIFGIVFAFVFRVRLSDMERAIKGDGTERSPNFYLVQNMQVKMYSSTDDSSTGNKMYYHHHQLKKMKQGRNERIRNYTRRIDAAFMEAYGCRDFPDPDFNLFRRGVKKDVLVRGMQRSVWRELHSSYLFEHITDEDVSWHDLCEAAQNAEWIVDLMRVGSSRYVNPPAVSDKLVHSFSINRNGFVRVYTDGVCLQKGHPDAQAGIGVWFGKQHQLNLSEPLDDRDDTSKSAAEVRAAIEAIKIAKAWGIGRMAIHTESKYLRNVIENLIFYWMDNGWRKTSGNLIKHRKLWRELLFTLEEMDVEWKYLKGPGIYDDGSSAAKRLAREGAERNWSPRFTDNRIPISLNVLHLALQKKKKNLVLLPIDFYTVMAEAMETTTGVAQLTVTAGPGQQLSNRLPSQIEQTQRQVDEVVQVMRKNLESIAAREDHLNELEMRAATLETQAQEFHVHTRQIQRKMWFKDLKWTIIAVGTVTTIIVIVVVVLAVKLSG</sequence>
<reference evidence="9" key="1">
    <citation type="submission" date="2021-11" db="EMBL/GenBank/DDBJ databases">
        <authorList>
            <person name="Schell T."/>
        </authorList>
    </citation>
    <scope>NUCLEOTIDE SEQUENCE</scope>
    <source>
        <strain evidence="9">M5</strain>
    </source>
</reference>
<dbReference type="SMART" id="SM01417">
    <property type="entry name" value="Solute_trans_a"/>
    <property type="match status" value="1"/>
</dbReference>
<dbReference type="Pfam" id="PF03619">
    <property type="entry name" value="Solute_trans_a"/>
    <property type="match status" value="1"/>
</dbReference>
<evidence type="ECO:0000259" key="7">
    <source>
        <dbReference type="PROSITE" id="PS50879"/>
    </source>
</evidence>
<dbReference type="PANTHER" id="PTHR23423">
    <property type="entry name" value="ORGANIC SOLUTE TRANSPORTER-RELATED"/>
    <property type="match status" value="1"/>
</dbReference>
<accession>A0A8J2S7J8</accession>
<dbReference type="Gene3D" id="1.20.5.110">
    <property type="match status" value="1"/>
</dbReference>
<feature type="transmembrane region" description="Helical" evidence="6">
    <location>
        <begin position="152"/>
        <end position="173"/>
    </location>
</feature>
<dbReference type="InterPro" id="IPR005178">
    <property type="entry name" value="Ostalpha/TMEM184C"/>
</dbReference>
<dbReference type="SUPFAM" id="SSF58038">
    <property type="entry name" value="SNARE fusion complex"/>
    <property type="match status" value="1"/>
</dbReference>
<keyword evidence="10" id="KW-1185">Reference proteome</keyword>
<evidence type="ECO:0000256" key="1">
    <source>
        <dbReference type="ARBA" id="ARBA00004141"/>
    </source>
</evidence>
<dbReference type="InterPro" id="IPR036397">
    <property type="entry name" value="RNaseH_sf"/>
</dbReference>
<keyword evidence="4 6" id="KW-0472">Membrane</keyword>
<proteinExistence type="predicted"/>